<feature type="transmembrane region" description="Helical" evidence="9">
    <location>
        <begin position="557"/>
        <end position="580"/>
    </location>
</feature>
<gene>
    <name evidence="12" type="ORF">LV75_001807</name>
</gene>
<dbReference type="Pfam" id="PF00498">
    <property type="entry name" value="FHA"/>
    <property type="match status" value="2"/>
</dbReference>
<feature type="domain" description="ABC transporter" evidence="11">
    <location>
        <begin position="192"/>
        <end position="425"/>
    </location>
</feature>
<keyword evidence="4 9" id="KW-0812">Transmembrane</keyword>
<reference evidence="12 13" key="1">
    <citation type="submission" date="2022-06" db="EMBL/GenBank/DDBJ databases">
        <title>Genomic Encyclopedia of Archaeal and Bacterial Type Strains, Phase II (KMG-II): from individual species to whole genera.</title>
        <authorList>
            <person name="Goeker M."/>
        </authorList>
    </citation>
    <scope>NUCLEOTIDE SEQUENCE [LARGE SCALE GENOMIC DNA]</scope>
    <source>
        <strain evidence="12 13">DSM 44255</strain>
    </source>
</reference>
<evidence type="ECO:0000313" key="13">
    <source>
        <dbReference type="Proteomes" id="UP001205185"/>
    </source>
</evidence>
<dbReference type="PANTHER" id="PTHR48041">
    <property type="entry name" value="ABC TRANSPORTER G FAMILY MEMBER 28"/>
    <property type="match status" value="1"/>
</dbReference>
<keyword evidence="13" id="KW-1185">Reference proteome</keyword>
<dbReference type="InterPro" id="IPR013525">
    <property type="entry name" value="ABC2_TM"/>
</dbReference>
<protein>
    <submittedName>
        <fullName evidence="12">FHA modulated ABC efflux pump with fused ATPase and integral membrane subunits</fullName>
    </submittedName>
</protein>
<dbReference type="Gene3D" id="3.40.50.300">
    <property type="entry name" value="P-loop containing nucleotide triphosphate hydrolases"/>
    <property type="match status" value="1"/>
</dbReference>
<evidence type="ECO:0000256" key="4">
    <source>
        <dbReference type="ARBA" id="ARBA00022692"/>
    </source>
</evidence>
<dbReference type="InterPro" id="IPR017871">
    <property type="entry name" value="ABC_transporter-like_CS"/>
</dbReference>
<keyword evidence="7 9" id="KW-1133">Transmembrane helix</keyword>
<evidence type="ECO:0000256" key="2">
    <source>
        <dbReference type="ARBA" id="ARBA00022448"/>
    </source>
</evidence>
<feature type="domain" description="FHA" evidence="10">
    <location>
        <begin position="107"/>
        <end position="156"/>
    </location>
</feature>
<dbReference type="InterPro" id="IPR050352">
    <property type="entry name" value="ABCG_transporters"/>
</dbReference>
<feature type="transmembrane region" description="Helical" evidence="9">
    <location>
        <begin position="634"/>
        <end position="654"/>
    </location>
</feature>
<evidence type="ECO:0000256" key="6">
    <source>
        <dbReference type="ARBA" id="ARBA00022840"/>
    </source>
</evidence>
<dbReference type="InterPro" id="IPR000253">
    <property type="entry name" value="FHA_dom"/>
</dbReference>
<proteinExistence type="predicted"/>
<dbReference type="PANTHER" id="PTHR48041:SF139">
    <property type="entry name" value="PROTEIN SCARLET"/>
    <property type="match status" value="1"/>
</dbReference>
<dbReference type="SMART" id="SM00382">
    <property type="entry name" value="AAA"/>
    <property type="match status" value="1"/>
</dbReference>
<accession>A0ABT1I9L5</accession>
<sequence length="729" mass="75640">MAPSDLDLVVTSGARRWAFAPGVVVRIGRAPTCDVVVDDPAVSREHLRAEYDGGWVVRDSSSAGGTSLRGARVSRFTVADEAVVRLADAVEVVLRVGGRAPGPGGEVRIGRAPDNDIVLVDPMVSRRHAAARRSGDDWLVTDLGGRNPTLLNGTAITGDTLARVGDTLTLGSSEIVVAEHGLSRVPRSAHHLVVDDVTLALPDGRNLLSGVSLDIAPGEFVAVVGPSGSGKSTLLKVMTGDLAPSTGQVTYDGTDVCGHGAVRTLIGTVPQDDVLHTSLSARAALSYTAALRLPADTGRAERRAAVDGALSQVDLLEHADTRVKDMSGGQRKRVSIAMELLTSPPLLVLDEPTSGLDPNLDRQIMSTLRSIADRGRSVVVVTHSTDNLAWCDRILILAAPGGVPIFLGPPAELRIRFGTADWAEIFEEASRHSAPEPVRAALARRPGGAGGSGPAPAVRSWRAQARTLVLRHAALIAADRAYAAFLLCMPLVLAVLALAVPGLGGFGPPDPDDPGEAGQLLVLLFVGAAFTGGACGIREIVAERAIFRRERAAGLPVLAYVVAKAVVFAVVCAVQATLLVGGTVLAKPAPESAVLLVSPALELAVAALLTGFTSCAAALFLSSLVRSAEQAMPVLVVVVMAQLVLCGGMIPVTGRPVLAEVSWLAPSRWGYAAGSSTVDLAGFPGAQDDPLWRHSAPWWLLSGGVLVALAAVFLLSLARRLARSGPGSR</sequence>
<dbReference type="InterPro" id="IPR003439">
    <property type="entry name" value="ABC_transporter-like_ATP-bd"/>
</dbReference>
<dbReference type="RefSeq" id="WP_301318856.1">
    <property type="nucleotide sequence ID" value="NZ_BAAAVB010000004.1"/>
</dbReference>
<keyword evidence="3" id="KW-0597">Phosphoprotein</keyword>
<dbReference type="InterPro" id="IPR008984">
    <property type="entry name" value="SMAD_FHA_dom_sf"/>
</dbReference>
<dbReference type="InterPro" id="IPR027417">
    <property type="entry name" value="P-loop_NTPase"/>
</dbReference>
<evidence type="ECO:0000256" key="3">
    <source>
        <dbReference type="ARBA" id="ARBA00022553"/>
    </source>
</evidence>
<comment type="subcellular location">
    <subcellularLocation>
        <location evidence="1">Membrane</location>
        <topology evidence="1">Multi-pass membrane protein</topology>
    </subcellularLocation>
</comment>
<dbReference type="PROSITE" id="PS50006">
    <property type="entry name" value="FHA_DOMAIN"/>
    <property type="match status" value="2"/>
</dbReference>
<dbReference type="PROSITE" id="PS50893">
    <property type="entry name" value="ABC_TRANSPORTER_2"/>
    <property type="match status" value="1"/>
</dbReference>
<evidence type="ECO:0000259" key="10">
    <source>
        <dbReference type="PROSITE" id="PS50006"/>
    </source>
</evidence>
<dbReference type="CDD" id="cd00060">
    <property type="entry name" value="FHA"/>
    <property type="match status" value="1"/>
</dbReference>
<dbReference type="Proteomes" id="UP001205185">
    <property type="component" value="Unassembled WGS sequence"/>
</dbReference>
<evidence type="ECO:0000313" key="12">
    <source>
        <dbReference type="EMBL" id="MCP2269319.1"/>
    </source>
</evidence>
<evidence type="ECO:0000256" key="5">
    <source>
        <dbReference type="ARBA" id="ARBA00022741"/>
    </source>
</evidence>
<dbReference type="PROSITE" id="PS00211">
    <property type="entry name" value="ABC_TRANSPORTER_1"/>
    <property type="match status" value="1"/>
</dbReference>
<dbReference type="SUPFAM" id="SSF49879">
    <property type="entry name" value="SMAD/FHA domain"/>
    <property type="match status" value="2"/>
</dbReference>
<keyword evidence="6" id="KW-0067">ATP-binding</keyword>
<feature type="domain" description="FHA" evidence="10">
    <location>
        <begin position="25"/>
        <end position="73"/>
    </location>
</feature>
<feature type="transmembrane region" description="Helical" evidence="9">
    <location>
        <begin position="481"/>
        <end position="500"/>
    </location>
</feature>
<dbReference type="EMBL" id="JAMTCO010000004">
    <property type="protein sequence ID" value="MCP2269319.1"/>
    <property type="molecule type" value="Genomic_DNA"/>
</dbReference>
<organism evidence="12 13">
    <name type="scientific">Actinokineospora diospyrosa</name>
    <dbReference type="NCBI Taxonomy" id="103728"/>
    <lineage>
        <taxon>Bacteria</taxon>
        <taxon>Bacillati</taxon>
        <taxon>Actinomycetota</taxon>
        <taxon>Actinomycetes</taxon>
        <taxon>Pseudonocardiales</taxon>
        <taxon>Pseudonocardiaceae</taxon>
        <taxon>Actinokineospora</taxon>
    </lineage>
</organism>
<dbReference type="SUPFAM" id="SSF52540">
    <property type="entry name" value="P-loop containing nucleoside triphosphate hydrolases"/>
    <property type="match status" value="1"/>
</dbReference>
<dbReference type="Pfam" id="PF00005">
    <property type="entry name" value="ABC_tran"/>
    <property type="match status" value="1"/>
</dbReference>
<dbReference type="Gene3D" id="2.60.200.20">
    <property type="match status" value="2"/>
</dbReference>
<keyword evidence="5" id="KW-0547">Nucleotide-binding</keyword>
<comment type="caution">
    <text evidence="12">The sequence shown here is derived from an EMBL/GenBank/DDBJ whole genome shotgun (WGS) entry which is preliminary data.</text>
</comment>
<evidence type="ECO:0000256" key="1">
    <source>
        <dbReference type="ARBA" id="ARBA00004141"/>
    </source>
</evidence>
<keyword evidence="8 9" id="KW-0472">Membrane</keyword>
<feature type="transmembrane region" description="Helical" evidence="9">
    <location>
        <begin position="698"/>
        <end position="718"/>
    </location>
</feature>
<dbReference type="SMART" id="SM00240">
    <property type="entry name" value="FHA"/>
    <property type="match status" value="2"/>
</dbReference>
<dbReference type="Pfam" id="PF01061">
    <property type="entry name" value="ABC2_membrane"/>
    <property type="match status" value="1"/>
</dbReference>
<evidence type="ECO:0000256" key="9">
    <source>
        <dbReference type="SAM" id="Phobius"/>
    </source>
</evidence>
<feature type="transmembrane region" description="Helical" evidence="9">
    <location>
        <begin position="520"/>
        <end position="537"/>
    </location>
</feature>
<feature type="transmembrane region" description="Helical" evidence="9">
    <location>
        <begin position="600"/>
        <end position="622"/>
    </location>
</feature>
<name>A0ABT1I9L5_9PSEU</name>
<evidence type="ECO:0000259" key="11">
    <source>
        <dbReference type="PROSITE" id="PS50893"/>
    </source>
</evidence>
<evidence type="ECO:0000256" key="8">
    <source>
        <dbReference type="ARBA" id="ARBA00023136"/>
    </source>
</evidence>
<dbReference type="InterPro" id="IPR003593">
    <property type="entry name" value="AAA+_ATPase"/>
</dbReference>
<keyword evidence="2" id="KW-0813">Transport</keyword>
<evidence type="ECO:0000256" key="7">
    <source>
        <dbReference type="ARBA" id="ARBA00022989"/>
    </source>
</evidence>